<comment type="caution">
    <text evidence="3">The sequence shown here is derived from an EMBL/GenBank/DDBJ whole genome shotgun (WGS) entry which is preliminary data.</text>
</comment>
<feature type="chain" id="PRO_5045834665" evidence="1">
    <location>
        <begin position="21"/>
        <end position="90"/>
    </location>
</feature>
<dbReference type="Pfam" id="PF13670">
    <property type="entry name" value="PepSY_2"/>
    <property type="match status" value="1"/>
</dbReference>
<gene>
    <name evidence="3" type="ORF">JHD44_15610</name>
</gene>
<keyword evidence="4" id="KW-1185">Reference proteome</keyword>
<dbReference type="Proteomes" id="UP000598488">
    <property type="component" value="Unassembled WGS sequence"/>
</dbReference>
<evidence type="ECO:0000259" key="2">
    <source>
        <dbReference type="Pfam" id="PF13670"/>
    </source>
</evidence>
<name>A0ABS0ZEN6_9GAMM</name>
<feature type="domain" description="PepSY" evidence="2">
    <location>
        <begin position="7"/>
        <end position="87"/>
    </location>
</feature>
<protein>
    <submittedName>
        <fullName evidence="3">PepSY domain-containing protein</fullName>
    </submittedName>
</protein>
<feature type="signal peptide" evidence="1">
    <location>
        <begin position="1"/>
        <end position="20"/>
    </location>
</feature>
<organism evidence="3 4">
    <name type="scientific">Marinomonas ostreistagni</name>
    <dbReference type="NCBI Taxonomy" id="359209"/>
    <lineage>
        <taxon>Bacteria</taxon>
        <taxon>Pseudomonadati</taxon>
        <taxon>Pseudomonadota</taxon>
        <taxon>Gammaproteobacteria</taxon>
        <taxon>Oceanospirillales</taxon>
        <taxon>Oceanospirillaceae</taxon>
        <taxon>Marinomonas</taxon>
    </lineage>
</organism>
<dbReference type="EMBL" id="JAEMUH010000016">
    <property type="protein sequence ID" value="MBJ7552116.1"/>
    <property type="molecule type" value="Genomic_DNA"/>
</dbReference>
<evidence type="ECO:0000313" key="3">
    <source>
        <dbReference type="EMBL" id="MBJ7552116.1"/>
    </source>
</evidence>
<dbReference type="InterPro" id="IPR025711">
    <property type="entry name" value="PepSY"/>
</dbReference>
<reference evidence="3 4" key="1">
    <citation type="submission" date="2020-12" db="EMBL/GenBank/DDBJ databases">
        <title>Comparative genome analysis of fungal antagonists Marinomonas ostreistagni 398 and M. spartinae 468.</title>
        <authorList>
            <person name="Fields J.L."/>
            <person name="Mavrodi O.V."/>
            <person name="Biber P.D."/>
            <person name="Indest K.J."/>
            <person name="Mavrodi D.V."/>
        </authorList>
    </citation>
    <scope>NUCLEOTIDE SEQUENCE [LARGE SCALE GENOMIC DNA]</scope>
    <source>
        <strain evidence="3 4">USM7</strain>
    </source>
</reference>
<keyword evidence="1" id="KW-0732">Signal</keyword>
<sequence>MKAILLSSAIALTVAGSAVAGPTCTEADRSTWMSQDMMKQHIMDQGYRIKKFKETSGHCYEIYGYDSKERRVEIYFNPVTGEAVKTEIDD</sequence>
<dbReference type="RefSeq" id="WP_199463699.1">
    <property type="nucleotide sequence ID" value="NZ_JAEMUH010000016.1"/>
</dbReference>
<accession>A0ABS0ZEN6</accession>
<evidence type="ECO:0000313" key="4">
    <source>
        <dbReference type="Proteomes" id="UP000598488"/>
    </source>
</evidence>
<proteinExistence type="predicted"/>
<evidence type="ECO:0000256" key="1">
    <source>
        <dbReference type="SAM" id="SignalP"/>
    </source>
</evidence>